<proteinExistence type="predicted"/>
<reference evidence="3" key="1">
    <citation type="submission" date="2020-04" db="EMBL/GenBank/DDBJ databases">
        <title>Draft genome resource of the tomato pathogen Pseudocercospora fuligena.</title>
        <authorList>
            <person name="Zaccaron A."/>
        </authorList>
    </citation>
    <scope>NUCLEOTIDE SEQUENCE</scope>
    <source>
        <strain evidence="3">PF001</strain>
    </source>
</reference>
<gene>
    <name evidence="3" type="ORF">HII31_00953</name>
</gene>
<dbReference type="GO" id="GO:0004553">
    <property type="term" value="F:hydrolase activity, hydrolyzing O-glycosyl compounds"/>
    <property type="evidence" value="ECO:0007669"/>
    <property type="project" value="InterPro"/>
</dbReference>
<dbReference type="PROSITE" id="PS51762">
    <property type="entry name" value="GH16_2"/>
    <property type="match status" value="1"/>
</dbReference>
<dbReference type="CDD" id="cd00413">
    <property type="entry name" value="Glyco_hydrolase_16"/>
    <property type="match status" value="1"/>
</dbReference>
<dbReference type="GO" id="GO:0005975">
    <property type="term" value="P:carbohydrate metabolic process"/>
    <property type="evidence" value="ECO:0007669"/>
    <property type="project" value="InterPro"/>
</dbReference>
<dbReference type="EMBL" id="JABCIY010000007">
    <property type="protein sequence ID" value="KAF7197864.1"/>
    <property type="molecule type" value="Genomic_DNA"/>
</dbReference>
<dbReference type="OrthoDB" id="4388755at2759"/>
<dbReference type="Gene3D" id="2.60.120.200">
    <property type="match status" value="1"/>
</dbReference>
<dbReference type="PANTHER" id="PTHR38121:SF2">
    <property type="entry name" value="ACYLTRANSFERASE 3 DOMAIN-CONTAINING PROTEIN"/>
    <property type="match status" value="1"/>
</dbReference>
<evidence type="ECO:0000313" key="3">
    <source>
        <dbReference type="EMBL" id="KAF7197864.1"/>
    </source>
</evidence>
<protein>
    <submittedName>
        <fullName evidence="3">Beta-glucanase</fullName>
    </submittedName>
</protein>
<evidence type="ECO:0000259" key="2">
    <source>
        <dbReference type="PROSITE" id="PS51762"/>
    </source>
</evidence>
<sequence length="212" mass="23364">MASLALLLAATSANIALAQTFASTTTFDFAGNTFPTGLVKSDWPVEDEPLSRLLVPENVRVQDGFMELLVPGGQSESPILCAEVATEFRVQSASVRTYAILTDEHGVVNGMFHYHNVSQETDIEWLSDPESFQNIEFSANGSRPLMYTNQGPNGNVDAITVSGRAPTDATTAVHEYRLDWTPDATRFYLDGVLHQTQTRYVPSAPGEWYWNN</sequence>
<dbReference type="InterPro" id="IPR000757">
    <property type="entry name" value="Beta-glucanase-like"/>
</dbReference>
<keyword evidence="4" id="KW-1185">Reference proteome</keyword>
<evidence type="ECO:0000256" key="1">
    <source>
        <dbReference type="SAM" id="SignalP"/>
    </source>
</evidence>
<dbReference type="InterPro" id="IPR013320">
    <property type="entry name" value="ConA-like_dom_sf"/>
</dbReference>
<dbReference type="PANTHER" id="PTHR38121">
    <property type="entry name" value="GH16 DOMAIN-CONTAINING PROTEIN"/>
    <property type="match status" value="1"/>
</dbReference>
<feature type="domain" description="GH16" evidence="2">
    <location>
        <begin position="27"/>
        <end position="212"/>
    </location>
</feature>
<name>A0A8H6VRH5_9PEZI</name>
<organism evidence="3 4">
    <name type="scientific">Pseudocercospora fuligena</name>
    <dbReference type="NCBI Taxonomy" id="685502"/>
    <lineage>
        <taxon>Eukaryota</taxon>
        <taxon>Fungi</taxon>
        <taxon>Dikarya</taxon>
        <taxon>Ascomycota</taxon>
        <taxon>Pezizomycotina</taxon>
        <taxon>Dothideomycetes</taxon>
        <taxon>Dothideomycetidae</taxon>
        <taxon>Mycosphaerellales</taxon>
        <taxon>Mycosphaerellaceae</taxon>
        <taxon>Pseudocercospora</taxon>
    </lineage>
</organism>
<dbReference type="Proteomes" id="UP000660729">
    <property type="component" value="Unassembled WGS sequence"/>
</dbReference>
<dbReference type="AlphaFoldDB" id="A0A8H6VRH5"/>
<dbReference type="Pfam" id="PF00722">
    <property type="entry name" value="Glyco_hydro_16"/>
    <property type="match status" value="1"/>
</dbReference>
<evidence type="ECO:0000313" key="4">
    <source>
        <dbReference type="Proteomes" id="UP000660729"/>
    </source>
</evidence>
<comment type="caution">
    <text evidence="3">The sequence shown here is derived from an EMBL/GenBank/DDBJ whole genome shotgun (WGS) entry which is preliminary data.</text>
</comment>
<feature type="chain" id="PRO_5034724121" evidence="1">
    <location>
        <begin position="19"/>
        <end position="212"/>
    </location>
</feature>
<dbReference type="SUPFAM" id="SSF49899">
    <property type="entry name" value="Concanavalin A-like lectins/glucanases"/>
    <property type="match status" value="1"/>
</dbReference>
<keyword evidence="1" id="KW-0732">Signal</keyword>
<feature type="signal peptide" evidence="1">
    <location>
        <begin position="1"/>
        <end position="18"/>
    </location>
</feature>
<accession>A0A8H6VRH5</accession>